<organism evidence="2 3">
    <name type="scientific">Nannochloropsis gaditana</name>
    <dbReference type="NCBI Taxonomy" id="72520"/>
    <lineage>
        <taxon>Eukaryota</taxon>
        <taxon>Sar</taxon>
        <taxon>Stramenopiles</taxon>
        <taxon>Ochrophyta</taxon>
        <taxon>Eustigmatophyceae</taxon>
        <taxon>Eustigmatales</taxon>
        <taxon>Monodopsidaceae</taxon>
        <taxon>Nannochloropsis</taxon>
    </lineage>
</organism>
<reference evidence="2 3" key="1">
    <citation type="journal article" date="2014" name="Mol. Plant">
        <title>Chromosome Scale Genome Assembly and Transcriptome Profiling of Nannochloropsis gaditana in Nitrogen Depletion.</title>
        <authorList>
            <person name="Corteggiani Carpinelli E."/>
            <person name="Telatin A."/>
            <person name="Vitulo N."/>
            <person name="Forcato C."/>
            <person name="D'Angelo M."/>
            <person name="Schiavon R."/>
            <person name="Vezzi A."/>
            <person name="Giacometti G.M."/>
            <person name="Morosinotto T."/>
            <person name="Valle G."/>
        </authorList>
    </citation>
    <scope>NUCLEOTIDE SEQUENCE [LARGE SCALE GENOMIC DNA]</scope>
    <source>
        <strain evidence="2 3">B-31</strain>
    </source>
</reference>
<feature type="region of interest" description="Disordered" evidence="1">
    <location>
        <begin position="1"/>
        <end position="62"/>
    </location>
</feature>
<evidence type="ECO:0000313" key="2">
    <source>
        <dbReference type="EMBL" id="EWM21245.1"/>
    </source>
</evidence>
<evidence type="ECO:0000256" key="1">
    <source>
        <dbReference type="SAM" id="MobiDB-lite"/>
    </source>
</evidence>
<sequence>MPFTMAKPLSATPLSSSFDPPFLRKRILTPNDPPVRSKLFPEKTGRGGGREGGQGRGRRSPLPWFLIGLEGRSPTHTALLGSRKSMKEDEVNEGTTHPLVAVDINPNRSCRAPRHVKPWPGAEAESPLPAGCDAFCSPPFTHETVSGIGGRGEGACSPKDILVPCAAWLCP</sequence>
<comment type="caution">
    <text evidence="2">The sequence shown here is derived from an EMBL/GenBank/DDBJ whole genome shotgun (WGS) entry which is preliminary data.</text>
</comment>
<accession>W7T2D8</accession>
<protein>
    <submittedName>
        <fullName evidence="2">Uncharacterized protein</fullName>
    </submittedName>
</protein>
<proteinExistence type="predicted"/>
<keyword evidence="3" id="KW-1185">Reference proteome</keyword>
<evidence type="ECO:0000313" key="3">
    <source>
        <dbReference type="Proteomes" id="UP000019335"/>
    </source>
</evidence>
<dbReference type="EMBL" id="AZIL01002567">
    <property type="protein sequence ID" value="EWM21245.1"/>
    <property type="molecule type" value="Genomic_DNA"/>
</dbReference>
<dbReference type="Proteomes" id="UP000019335">
    <property type="component" value="Unassembled WGS sequence"/>
</dbReference>
<feature type="compositionally biased region" description="Basic and acidic residues" evidence="1">
    <location>
        <begin position="39"/>
        <end position="49"/>
    </location>
</feature>
<dbReference type="AlphaFoldDB" id="W7T2D8"/>
<name>W7T2D8_9STRA</name>
<gene>
    <name evidence="2" type="ORF">Naga_100910g2</name>
</gene>